<dbReference type="AlphaFoldDB" id="A0AAJ8LDC2"/>
<keyword evidence="4 5" id="KW-0472">Membrane</keyword>
<feature type="transmembrane region" description="Helical" evidence="5">
    <location>
        <begin position="86"/>
        <end position="107"/>
    </location>
</feature>
<dbReference type="GO" id="GO:0033617">
    <property type="term" value="P:mitochondrial respiratory chain complex IV assembly"/>
    <property type="evidence" value="ECO:0007669"/>
    <property type="project" value="TreeGrafter"/>
</dbReference>
<keyword evidence="5" id="KW-0999">Mitochondrion inner membrane</keyword>
<dbReference type="KEGG" id="ksn:43591259"/>
<reference evidence="6" key="2">
    <citation type="submission" date="2024-01" db="EMBL/GenBank/DDBJ databases">
        <title>Comparative genomics of Cryptococcus and Kwoniella reveals pathogenesis evolution and contrasting modes of karyotype evolution via chromosome fusion or intercentromeric recombination.</title>
        <authorList>
            <person name="Coelho M.A."/>
            <person name="David-Palma M."/>
            <person name="Shea T."/>
            <person name="Bowers K."/>
            <person name="McGinley-Smith S."/>
            <person name="Mohammad A.W."/>
            <person name="Gnirke A."/>
            <person name="Yurkov A.M."/>
            <person name="Nowrousian M."/>
            <person name="Sun S."/>
            <person name="Cuomo C.A."/>
            <person name="Heitman J."/>
        </authorList>
    </citation>
    <scope>NUCLEOTIDE SEQUENCE</scope>
    <source>
        <strain evidence="6">CBS 12478</strain>
    </source>
</reference>
<dbReference type="InterPro" id="IPR002994">
    <property type="entry name" value="Surf1/Shy1"/>
</dbReference>
<dbReference type="PANTHER" id="PTHR23427:SF2">
    <property type="entry name" value="SURFEIT LOCUS PROTEIN 1"/>
    <property type="match status" value="1"/>
</dbReference>
<dbReference type="GO" id="GO:0005743">
    <property type="term" value="C:mitochondrial inner membrane"/>
    <property type="evidence" value="ECO:0007669"/>
    <property type="project" value="UniProtKB-SubCell"/>
</dbReference>
<reference evidence="6" key="1">
    <citation type="submission" date="2017-08" db="EMBL/GenBank/DDBJ databases">
        <authorList>
            <person name="Cuomo C."/>
            <person name="Billmyre B."/>
            <person name="Heitman J."/>
        </authorList>
    </citation>
    <scope>NUCLEOTIDE SEQUENCE</scope>
    <source>
        <strain evidence="6">CBS 12478</strain>
    </source>
</reference>
<keyword evidence="7" id="KW-1185">Reference proteome</keyword>
<dbReference type="InterPro" id="IPR045214">
    <property type="entry name" value="Surf1/Surf4"/>
</dbReference>
<evidence type="ECO:0000313" key="6">
    <source>
        <dbReference type="EMBL" id="WWD15637.1"/>
    </source>
</evidence>
<organism evidence="6 7">
    <name type="scientific">Kwoniella shandongensis</name>
    <dbReference type="NCBI Taxonomy" id="1734106"/>
    <lineage>
        <taxon>Eukaryota</taxon>
        <taxon>Fungi</taxon>
        <taxon>Dikarya</taxon>
        <taxon>Basidiomycota</taxon>
        <taxon>Agaricomycotina</taxon>
        <taxon>Tremellomycetes</taxon>
        <taxon>Tremellales</taxon>
        <taxon>Cryptococcaceae</taxon>
        <taxon>Kwoniella</taxon>
    </lineage>
</organism>
<gene>
    <name evidence="6" type="ORF">CI109_100059</name>
</gene>
<feature type="transmembrane region" description="Helical" evidence="5">
    <location>
        <begin position="311"/>
        <end position="330"/>
    </location>
</feature>
<name>A0AAJ8LDC2_9TREE</name>
<dbReference type="Proteomes" id="UP000322225">
    <property type="component" value="Chromosome 1"/>
</dbReference>
<dbReference type="RefSeq" id="XP_031858588.2">
    <property type="nucleotide sequence ID" value="XM_032007091.2"/>
</dbReference>
<evidence type="ECO:0000313" key="7">
    <source>
        <dbReference type="Proteomes" id="UP000322225"/>
    </source>
</evidence>
<keyword evidence="2 5" id="KW-0812">Transmembrane</keyword>
<evidence type="ECO:0000256" key="5">
    <source>
        <dbReference type="RuleBase" id="RU363076"/>
    </source>
</evidence>
<comment type="function">
    <text evidence="5">Probably involved in the biogenesis of the COX complex.</text>
</comment>
<evidence type="ECO:0000256" key="4">
    <source>
        <dbReference type="ARBA" id="ARBA00023136"/>
    </source>
</evidence>
<comment type="subcellular location">
    <subcellularLocation>
        <location evidence="1">Membrane</location>
    </subcellularLocation>
    <subcellularLocation>
        <location evidence="5">Mitochondrion inner membrane</location>
        <topology evidence="5">Multi-pass membrane protein</topology>
    </subcellularLocation>
</comment>
<evidence type="ECO:0000256" key="2">
    <source>
        <dbReference type="ARBA" id="ARBA00022692"/>
    </source>
</evidence>
<keyword evidence="3 5" id="KW-1133">Transmembrane helix</keyword>
<dbReference type="CDD" id="cd06662">
    <property type="entry name" value="SURF1"/>
    <property type="match status" value="1"/>
</dbReference>
<dbReference type="GeneID" id="43591259"/>
<sequence length="344" mass="38158">MAEGGPSSIVMKIVHPQASHTNRRCTMTRPIASSSFFSALRQSRPAIRSIQPLRRPTIVPSTTTTPFSRASSSSSFIRSTSVRSNLLRPTTIVLIFVPILTGFLGVWQLKRLKWKLELIDEVDRNLQKPPMLLPANINLDALPEFSFRRVLLRGHFTGPPILLGPQTKEGFPGYHLVLPFVRSSGGSTILVNRGFITTTRATAIREGRQVPPGLAADGGPTGEEVVIEGMLTRPGEMTVWTPENRKDTNEWFWKDINAMAEWCGGEDKRIQPVLVDAIEDQDNAPTLLMQQGIPVGRPPHVELRNQHAQYAAIWLSLSASTSVMLAYILTKGKGGPKQRRPKLY</sequence>
<dbReference type="Pfam" id="PF02104">
    <property type="entry name" value="SURF1"/>
    <property type="match status" value="1"/>
</dbReference>
<evidence type="ECO:0000256" key="1">
    <source>
        <dbReference type="ARBA" id="ARBA00004370"/>
    </source>
</evidence>
<comment type="similarity">
    <text evidence="5">Belongs to the SURF1 family.</text>
</comment>
<protein>
    <recommendedName>
        <fullName evidence="5">SURF1-like protein</fullName>
    </recommendedName>
</protein>
<keyword evidence="5" id="KW-0496">Mitochondrion</keyword>
<evidence type="ECO:0000256" key="3">
    <source>
        <dbReference type="ARBA" id="ARBA00022989"/>
    </source>
</evidence>
<dbReference type="EMBL" id="CP144051">
    <property type="protein sequence ID" value="WWD15637.1"/>
    <property type="molecule type" value="Genomic_DNA"/>
</dbReference>
<proteinExistence type="inferred from homology"/>
<dbReference type="PANTHER" id="PTHR23427">
    <property type="entry name" value="SURFEIT LOCUS PROTEIN"/>
    <property type="match status" value="1"/>
</dbReference>
<accession>A0AAJ8LDC2</accession>
<dbReference type="PROSITE" id="PS50895">
    <property type="entry name" value="SURF1"/>
    <property type="match status" value="1"/>
</dbReference>